<gene>
    <name evidence="9" type="ORF">ACPOL_2438</name>
</gene>
<dbReference type="Pfam" id="PF03755">
    <property type="entry name" value="YicC-like_N"/>
    <property type="match status" value="1"/>
</dbReference>
<feature type="region of interest" description="Disordered" evidence="6">
    <location>
        <begin position="1"/>
        <end position="26"/>
    </location>
</feature>
<keyword evidence="4" id="KW-0378">Hydrolase</keyword>
<proteinExistence type="inferred from homology"/>
<dbReference type="GO" id="GO:0016787">
    <property type="term" value="F:hydrolase activity"/>
    <property type="evidence" value="ECO:0007669"/>
    <property type="project" value="UniProtKB-KW"/>
</dbReference>
<dbReference type="Proteomes" id="UP000253606">
    <property type="component" value="Chromosome"/>
</dbReference>
<evidence type="ECO:0000313" key="9">
    <source>
        <dbReference type="EMBL" id="AXC11760.1"/>
    </source>
</evidence>
<evidence type="ECO:0000313" key="10">
    <source>
        <dbReference type="Proteomes" id="UP000253606"/>
    </source>
</evidence>
<comment type="cofactor">
    <cofactor evidence="1">
        <name>a divalent metal cation</name>
        <dbReference type="ChEBI" id="CHEBI:60240"/>
    </cofactor>
</comment>
<name>A0A2Z5FYH5_9BACT</name>
<feature type="domain" description="Endoribonuclease YicC-like C-terminal" evidence="8">
    <location>
        <begin position="203"/>
        <end position="331"/>
    </location>
</feature>
<dbReference type="AlphaFoldDB" id="A0A2Z5FYH5"/>
<evidence type="ECO:0000256" key="2">
    <source>
        <dbReference type="ARBA" id="ARBA00022722"/>
    </source>
</evidence>
<organism evidence="9 10">
    <name type="scientific">Acidisarcina polymorpha</name>
    <dbReference type="NCBI Taxonomy" id="2211140"/>
    <lineage>
        <taxon>Bacteria</taxon>
        <taxon>Pseudomonadati</taxon>
        <taxon>Acidobacteriota</taxon>
        <taxon>Terriglobia</taxon>
        <taxon>Terriglobales</taxon>
        <taxon>Acidobacteriaceae</taxon>
        <taxon>Acidisarcina</taxon>
    </lineage>
</organism>
<protein>
    <submittedName>
        <fullName evidence="9">Protein YicC</fullName>
    </submittedName>
</protein>
<dbReference type="EMBL" id="CP030840">
    <property type="protein sequence ID" value="AXC11760.1"/>
    <property type="molecule type" value="Genomic_DNA"/>
</dbReference>
<feature type="domain" description="Endoribonuclease YicC-like N-terminal" evidence="7">
    <location>
        <begin position="29"/>
        <end position="184"/>
    </location>
</feature>
<keyword evidence="3" id="KW-0255">Endonuclease</keyword>
<sequence>MTAKSLTSSSKPAAHRAPTPSPSPIHSPIYSMTGFARLSGRVSDNLGFTLSLKSVNHRFLDPHLRMPPGTESLEMRVRRYLKDNLIRGHLEFTLTLDRGTERGARYNSSIVSAYLDAFRDAAAEHHLDQQPDLNAILRLPGVFATESFSMKEDWEALEAAVVGQLDPLIAALNAMRAQEGSSLAAELSRCLHQLSGLVDQVASLRDSMQNAYFERLSQRVAALLSGAGTASGVPMERERILQEVALLVERSDVAEEIARLRAHIEHFHLLLAAGGEIGKKADFLLQEMNREANTLLSKTSGIAGNAADITTLGLGMKAEIEKAREQVQNLE</sequence>
<reference evidence="9 10" key="1">
    <citation type="journal article" date="2018" name="Front. Microbiol.">
        <title>Hydrolytic Capabilities as a Key to Environmental Success: Chitinolytic and Cellulolytic Acidobacteria From Acidic Sub-arctic Soils and Boreal Peatlands.</title>
        <authorList>
            <person name="Belova S.E."/>
            <person name="Ravin N.V."/>
            <person name="Pankratov T.A."/>
            <person name="Rakitin A.L."/>
            <person name="Ivanova A.A."/>
            <person name="Beletsky A.V."/>
            <person name="Mardanov A.V."/>
            <person name="Sinninghe Damste J.S."/>
            <person name="Dedysh S.N."/>
        </authorList>
    </citation>
    <scope>NUCLEOTIDE SEQUENCE [LARGE SCALE GENOMIC DNA]</scope>
    <source>
        <strain evidence="9 10">SBC82</strain>
    </source>
</reference>
<evidence type="ECO:0000259" key="8">
    <source>
        <dbReference type="Pfam" id="PF08340"/>
    </source>
</evidence>
<dbReference type="InterPro" id="IPR013551">
    <property type="entry name" value="YicC-like_C"/>
</dbReference>
<dbReference type="PANTHER" id="PTHR30636:SF3">
    <property type="entry name" value="UPF0701 PROTEIN YICC"/>
    <property type="match status" value="1"/>
</dbReference>
<dbReference type="InterPro" id="IPR013527">
    <property type="entry name" value="YicC-like_N"/>
</dbReference>
<accession>A0A2Z5FYH5</accession>
<evidence type="ECO:0000256" key="6">
    <source>
        <dbReference type="SAM" id="MobiDB-lite"/>
    </source>
</evidence>
<dbReference type="Pfam" id="PF08340">
    <property type="entry name" value="YicC-like_C"/>
    <property type="match status" value="1"/>
</dbReference>
<dbReference type="GO" id="GO:0004521">
    <property type="term" value="F:RNA endonuclease activity"/>
    <property type="evidence" value="ECO:0007669"/>
    <property type="project" value="InterPro"/>
</dbReference>
<keyword evidence="10" id="KW-1185">Reference proteome</keyword>
<dbReference type="InterPro" id="IPR005229">
    <property type="entry name" value="YicC/YloC-like"/>
</dbReference>
<dbReference type="PANTHER" id="PTHR30636">
    <property type="entry name" value="UPF0701 PROTEIN YICC"/>
    <property type="match status" value="1"/>
</dbReference>
<evidence type="ECO:0000259" key="7">
    <source>
        <dbReference type="Pfam" id="PF03755"/>
    </source>
</evidence>
<evidence type="ECO:0000256" key="3">
    <source>
        <dbReference type="ARBA" id="ARBA00022759"/>
    </source>
</evidence>
<dbReference type="RefSeq" id="WP_236657404.1">
    <property type="nucleotide sequence ID" value="NZ_CP030840.1"/>
</dbReference>
<dbReference type="NCBIfam" id="TIGR00255">
    <property type="entry name" value="YicC/YloC family endoribonuclease"/>
    <property type="match status" value="1"/>
</dbReference>
<evidence type="ECO:0000256" key="4">
    <source>
        <dbReference type="ARBA" id="ARBA00022801"/>
    </source>
</evidence>
<keyword evidence="2" id="KW-0540">Nuclease</keyword>
<feature type="compositionally biased region" description="Polar residues" evidence="6">
    <location>
        <begin position="1"/>
        <end position="11"/>
    </location>
</feature>
<evidence type="ECO:0000256" key="5">
    <source>
        <dbReference type="ARBA" id="ARBA00035648"/>
    </source>
</evidence>
<dbReference type="KEGG" id="abas:ACPOL_2438"/>
<comment type="similarity">
    <text evidence="5">Belongs to the YicC/YloC family.</text>
</comment>
<evidence type="ECO:0000256" key="1">
    <source>
        <dbReference type="ARBA" id="ARBA00001968"/>
    </source>
</evidence>